<dbReference type="OrthoDB" id="228033at2"/>
<protein>
    <submittedName>
        <fullName evidence="2">Uncharacterized Zn-finger containing protein</fullName>
    </submittedName>
</protein>
<evidence type="ECO:0000259" key="1">
    <source>
        <dbReference type="Pfam" id="PF13785"/>
    </source>
</evidence>
<evidence type="ECO:0000313" key="3">
    <source>
        <dbReference type="Proteomes" id="UP000254209"/>
    </source>
</evidence>
<reference evidence="2 3" key="1">
    <citation type="submission" date="2018-06" db="EMBL/GenBank/DDBJ databases">
        <authorList>
            <consortium name="Pathogen Informatics"/>
            <person name="Doyle S."/>
        </authorList>
    </citation>
    <scope>NUCLEOTIDE SEQUENCE [LARGE SCALE GENOMIC DNA]</scope>
    <source>
        <strain evidence="2 3">NCTC10283</strain>
    </source>
</reference>
<name>A0A376BK30_9NEIS</name>
<dbReference type="InterPro" id="IPR025235">
    <property type="entry name" value="DUF4178"/>
</dbReference>
<dbReference type="AlphaFoldDB" id="A0A376BK30"/>
<dbReference type="RefSeq" id="WP_034293705.1">
    <property type="nucleotide sequence ID" value="NZ_CP091519.2"/>
</dbReference>
<proteinExistence type="predicted"/>
<evidence type="ECO:0000313" key="2">
    <source>
        <dbReference type="EMBL" id="SSY70102.1"/>
    </source>
</evidence>
<organism evidence="2 3">
    <name type="scientific">Alysiella crassa</name>
    <dbReference type="NCBI Taxonomy" id="153491"/>
    <lineage>
        <taxon>Bacteria</taxon>
        <taxon>Pseudomonadati</taxon>
        <taxon>Pseudomonadota</taxon>
        <taxon>Betaproteobacteria</taxon>
        <taxon>Neisseriales</taxon>
        <taxon>Neisseriaceae</taxon>
        <taxon>Alysiella</taxon>
    </lineage>
</organism>
<sequence length="505" mass="56482">MSEPLFHTSCPSCGAPVHVHSATAVTVVCSYCSSMLVRQDNSLHDTGRDSALLSDFSPLQIGTMGRFGAKNFALIGRLQVRYDGGMWNEWYARFDDGTNGWLSEVGDIYVLVREIQLNQPLPEFHSLRAGESTIEIGKRFVASDVRQIVLENAAAQGELPFRLPEVMNNRVADFRCENAFLTLDYDTQPPTAFMGKTVKLADLVLQNTRDEHQIRQSAGSLKGSRMAENCPSCGSPIHWVGGVSNTVICGSCGSDIKVSEGKAQLREANAMRHAQETALPLPIGRKGKIRGNQYVVIGAVRYEEIDSLDAWKLMDNQADYVVPMGWWREYLLYSPQKGFLWLVETHDDEWFVSETLHDFPRLNRHNEAVGLSKLYTYGGRVSYAAGAFYWHIRAGDVNHYTDYQQGGAKICAELSRHELAYSRSVPMTRLELEAFGLVNKAKSQSFRQPELRESVETSTRIVAMVAFVILNAPAWLMMSADDFTFSLFVSGIALWILYQSGQDSD</sequence>
<feature type="domain" description="DUF4178" evidence="1">
    <location>
        <begin position="283"/>
        <end position="408"/>
    </location>
</feature>
<dbReference type="STRING" id="1120980.GCA_000745955_01697"/>
<dbReference type="EMBL" id="UFSO01000002">
    <property type="protein sequence ID" value="SSY70102.1"/>
    <property type="molecule type" value="Genomic_DNA"/>
</dbReference>
<accession>A0A376BK30</accession>
<feature type="domain" description="DUF4178" evidence="1">
    <location>
        <begin position="60"/>
        <end position="198"/>
    </location>
</feature>
<gene>
    <name evidence="2" type="ORF">NCTC10283_00166</name>
</gene>
<dbReference type="Pfam" id="PF13785">
    <property type="entry name" value="DUF4178"/>
    <property type="match status" value="2"/>
</dbReference>
<keyword evidence="3" id="KW-1185">Reference proteome</keyword>
<dbReference type="Proteomes" id="UP000254209">
    <property type="component" value="Unassembled WGS sequence"/>
</dbReference>